<sequence>MDSYQEATAGPREEVQETDFEDSDISMSNVDADYQLPPSSQAPPPPPSQLSRTSQKRTWSQRRGYNSSASSSSRSVLSVDNHRGDPFYGLPPPHPPSESSSSQPPMGPPNLLIRLQLYDGEFWVQALLRPEFHYLVLGKDFDEWASEPDVEDGKEVVVGEAAKSGAGTEGNAGKGKDGKEKTAEELAKEEEKKEVEMQTKWHKKWVKKARGDVREGSYVRLVGDVIVEFEEVEVEVVPRVRPEVVAAVAKMGQTKRNPLLKDISCGPLVPRKIGVQDTYMIGITDDGIGDPERLEKLRKEAMERKQMGNGMQGGPQTKQKDVDNNKADDKPKTTKMICLIVGNMVPVGYDRKFIRELKKEELRAMEEELGPAPPVPASPTASEKEKAKKKEEAEKKEPEPPQPWWVETGYRAELERKEQERLAELRKQEAEKYLAEYTRPDFNKILPPGWENMTIWEVDAFMKEWEKKNKPKEPKPPKPPKPVSKPIITARQEPKFFRSSITAQEIFQLQNPDRPLAKPRLEYEAKPLQRPEPRPAAIEVNQVYQRRILELPRRREPRVQKEPEPRPQQQPEPQTRPHLQPNPLLRPPQPRPQAQVQSRPQPYSVVQPAAQPHPQLQPQLRPQPQLQPQAHRPQLQPQLLPHPTGPHSTTPPPQPPQPQPPISLPPPKPNPHLATDPTIPLKLCPLRQIPHLPFAQNWMCNVLAIVVSNSDVEPCPFPPSFTQRIVRLADQSTTKHILLNVFLDAEDFNPKPGEVVLLMGVKNHKYEGGSLKKYWSDRPPEDVTRWKWWVGEEALLEIGWCKGLVEGLRGWWREKRERERERLMVMVKGREEGG</sequence>
<feature type="compositionally biased region" description="Pro residues" evidence="1">
    <location>
        <begin position="649"/>
        <end position="670"/>
    </location>
</feature>
<feature type="compositionally biased region" description="Low complexity" evidence="1">
    <location>
        <begin position="61"/>
        <end position="78"/>
    </location>
</feature>
<feature type="compositionally biased region" description="Basic and acidic residues" evidence="1">
    <location>
        <begin position="174"/>
        <end position="191"/>
    </location>
</feature>
<dbReference type="AlphaFoldDB" id="A0AAE0P2X3"/>
<evidence type="ECO:0000313" key="2">
    <source>
        <dbReference type="EMBL" id="KAK3392299.1"/>
    </source>
</evidence>
<evidence type="ECO:0000256" key="1">
    <source>
        <dbReference type="SAM" id="MobiDB-lite"/>
    </source>
</evidence>
<gene>
    <name evidence="2" type="ORF">B0T20DRAFT_420704</name>
</gene>
<accession>A0AAE0P2X3</accession>
<feature type="compositionally biased region" description="Basic and acidic residues" evidence="1">
    <location>
        <begin position="466"/>
        <end position="476"/>
    </location>
</feature>
<feature type="compositionally biased region" description="Basic and acidic residues" evidence="1">
    <location>
        <begin position="547"/>
        <end position="565"/>
    </location>
</feature>
<feature type="region of interest" description="Disordered" evidence="1">
    <location>
        <begin position="366"/>
        <end position="404"/>
    </location>
</feature>
<feature type="region of interest" description="Disordered" evidence="1">
    <location>
        <begin position="1"/>
        <end position="108"/>
    </location>
</feature>
<organism evidence="2 3">
    <name type="scientific">Sordaria brevicollis</name>
    <dbReference type="NCBI Taxonomy" id="83679"/>
    <lineage>
        <taxon>Eukaryota</taxon>
        <taxon>Fungi</taxon>
        <taxon>Dikarya</taxon>
        <taxon>Ascomycota</taxon>
        <taxon>Pezizomycotina</taxon>
        <taxon>Sordariomycetes</taxon>
        <taxon>Sordariomycetidae</taxon>
        <taxon>Sordariales</taxon>
        <taxon>Sordariaceae</taxon>
        <taxon>Sordaria</taxon>
    </lineage>
</organism>
<feature type="compositionally biased region" description="Basic and acidic residues" evidence="1">
    <location>
        <begin position="318"/>
        <end position="330"/>
    </location>
</feature>
<feature type="region of interest" description="Disordered" evidence="1">
    <location>
        <begin position="466"/>
        <end position="676"/>
    </location>
</feature>
<feature type="region of interest" description="Disordered" evidence="1">
    <location>
        <begin position="305"/>
        <end position="330"/>
    </location>
</feature>
<proteinExistence type="predicted"/>
<feature type="compositionally biased region" description="Low complexity" evidence="1">
    <location>
        <begin position="567"/>
        <end position="583"/>
    </location>
</feature>
<keyword evidence="3" id="KW-1185">Reference proteome</keyword>
<reference evidence="2" key="2">
    <citation type="submission" date="2023-07" db="EMBL/GenBank/DDBJ databases">
        <authorList>
            <consortium name="Lawrence Berkeley National Laboratory"/>
            <person name="Haridas S."/>
            <person name="Hensen N."/>
            <person name="Bonometti L."/>
            <person name="Westerberg I."/>
            <person name="Brannstrom I.O."/>
            <person name="Guillou S."/>
            <person name="Cros-Aarteil S."/>
            <person name="Calhoun S."/>
            <person name="Kuo A."/>
            <person name="Mondo S."/>
            <person name="Pangilinan J."/>
            <person name="Riley R."/>
            <person name="LaButti K."/>
            <person name="Andreopoulos B."/>
            <person name="Lipzen A."/>
            <person name="Chen C."/>
            <person name="Yanf M."/>
            <person name="Daum C."/>
            <person name="Ng V."/>
            <person name="Clum A."/>
            <person name="Steindorff A."/>
            <person name="Ohm R."/>
            <person name="Martin F."/>
            <person name="Silar P."/>
            <person name="Natvig D."/>
            <person name="Lalanne C."/>
            <person name="Gautier V."/>
            <person name="Ament-velasquez S.L."/>
            <person name="Kruys A."/>
            <person name="Hutchinson M.I."/>
            <person name="Powell A.J."/>
            <person name="Barry K."/>
            <person name="Miller A.N."/>
            <person name="Grigoriev I.V."/>
            <person name="Debuchy R."/>
            <person name="Gladieux P."/>
            <person name="Thoren M.H."/>
            <person name="Johannesson H."/>
        </authorList>
    </citation>
    <scope>NUCLEOTIDE SEQUENCE</scope>
    <source>
        <strain evidence="2">FGSC 1904</strain>
    </source>
</reference>
<feature type="compositionally biased region" description="Low complexity" evidence="1">
    <location>
        <begin position="592"/>
        <end position="648"/>
    </location>
</feature>
<comment type="caution">
    <text evidence="2">The sequence shown here is derived from an EMBL/GenBank/DDBJ whole genome shotgun (WGS) entry which is preliminary data.</text>
</comment>
<reference evidence="2" key="1">
    <citation type="journal article" date="2023" name="Mol. Phylogenet. Evol.">
        <title>Genome-scale phylogeny and comparative genomics of the fungal order Sordariales.</title>
        <authorList>
            <person name="Hensen N."/>
            <person name="Bonometti L."/>
            <person name="Westerberg I."/>
            <person name="Brannstrom I.O."/>
            <person name="Guillou S."/>
            <person name="Cros-Aarteil S."/>
            <person name="Calhoun S."/>
            <person name="Haridas S."/>
            <person name="Kuo A."/>
            <person name="Mondo S."/>
            <person name="Pangilinan J."/>
            <person name="Riley R."/>
            <person name="LaButti K."/>
            <person name="Andreopoulos B."/>
            <person name="Lipzen A."/>
            <person name="Chen C."/>
            <person name="Yan M."/>
            <person name="Daum C."/>
            <person name="Ng V."/>
            <person name="Clum A."/>
            <person name="Steindorff A."/>
            <person name="Ohm R.A."/>
            <person name="Martin F."/>
            <person name="Silar P."/>
            <person name="Natvig D.O."/>
            <person name="Lalanne C."/>
            <person name="Gautier V."/>
            <person name="Ament-Velasquez S.L."/>
            <person name="Kruys A."/>
            <person name="Hutchinson M.I."/>
            <person name="Powell A.J."/>
            <person name="Barry K."/>
            <person name="Miller A.N."/>
            <person name="Grigoriev I.V."/>
            <person name="Debuchy R."/>
            <person name="Gladieux P."/>
            <person name="Hiltunen Thoren M."/>
            <person name="Johannesson H."/>
        </authorList>
    </citation>
    <scope>NUCLEOTIDE SEQUENCE</scope>
    <source>
        <strain evidence="2">FGSC 1904</strain>
    </source>
</reference>
<feature type="compositionally biased region" description="Basic and acidic residues" evidence="1">
    <location>
        <begin position="382"/>
        <end position="399"/>
    </location>
</feature>
<feature type="compositionally biased region" description="Polar residues" evidence="1">
    <location>
        <begin position="499"/>
        <end position="511"/>
    </location>
</feature>
<name>A0AAE0P2X3_SORBR</name>
<dbReference type="PANTHER" id="PTHR48148">
    <property type="entry name" value="KERATINOCYTE PROLINE-RICH PROTEIN"/>
    <property type="match status" value="1"/>
</dbReference>
<dbReference type="Proteomes" id="UP001281003">
    <property type="component" value="Unassembled WGS sequence"/>
</dbReference>
<dbReference type="PANTHER" id="PTHR48148:SF3">
    <property type="entry name" value="KERATINOCYTE PROLINE-RICH PROTEIN"/>
    <property type="match status" value="1"/>
</dbReference>
<dbReference type="EMBL" id="JAUTDP010000011">
    <property type="protein sequence ID" value="KAK3392299.1"/>
    <property type="molecule type" value="Genomic_DNA"/>
</dbReference>
<feature type="compositionally biased region" description="Basic and acidic residues" evidence="1">
    <location>
        <begin position="515"/>
        <end position="533"/>
    </location>
</feature>
<evidence type="ECO:0000313" key="3">
    <source>
        <dbReference type="Proteomes" id="UP001281003"/>
    </source>
</evidence>
<protein>
    <submittedName>
        <fullName evidence="2">Uncharacterized protein</fullName>
    </submittedName>
</protein>
<feature type="region of interest" description="Disordered" evidence="1">
    <location>
        <begin position="160"/>
        <end position="191"/>
    </location>
</feature>